<evidence type="ECO:0000256" key="14">
    <source>
        <dbReference type="SAM" id="Phobius"/>
    </source>
</evidence>
<dbReference type="GO" id="GO:0006656">
    <property type="term" value="P:phosphatidylcholine biosynthetic process"/>
    <property type="evidence" value="ECO:0007669"/>
    <property type="project" value="TreeGrafter"/>
</dbReference>
<dbReference type="Pfam" id="PF10998">
    <property type="entry name" value="DUF2838"/>
    <property type="match status" value="1"/>
</dbReference>
<keyword evidence="5" id="KW-0808">Transferase</keyword>
<feature type="compositionally biased region" description="Polar residues" evidence="13">
    <location>
        <begin position="461"/>
        <end position="487"/>
    </location>
</feature>
<keyword evidence="16" id="KW-1185">Reference proteome</keyword>
<dbReference type="AlphaFoldDB" id="A0A5E8BUA1"/>
<evidence type="ECO:0000256" key="3">
    <source>
        <dbReference type="ARBA" id="ARBA00019082"/>
    </source>
</evidence>
<reference evidence="15 16" key="1">
    <citation type="submission" date="2019-09" db="EMBL/GenBank/DDBJ databases">
        <authorList>
            <person name="Brejova B."/>
        </authorList>
    </citation>
    <scope>NUCLEOTIDE SEQUENCE [LARGE SCALE GENOMIC DNA]</scope>
</reference>
<dbReference type="GO" id="GO:0016746">
    <property type="term" value="F:acyltransferase activity"/>
    <property type="evidence" value="ECO:0007669"/>
    <property type="project" value="UniProtKB-KW"/>
</dbReference>
<feature type="compositionally biased region" description="Low complexity" evidence="13">
    <location>
        <begin position="9"/>
        <end position="20"/>
    </location>
</feature>
<dbReference type="Proteomes" id="UP000398389">
    <property type="component" value="Unassembled WGS sequence"/>
</dbReference>
<evidence type="ECO:0000256" key="8">
    <source>
        <dbReference type="ARBA" id="ARBA00023098"/>
    </source>
</evidence>
<name>A0A5E8BUA1_9ASCO</name>
<keyword evidence="11" id="KW-1208">Phospholipid metabolism</keyword>
<evidence type="ECO:0000256" key="2">
    <source>
        <dbReference type="ARBA" id="ARBA00006675"/>
    </source>
</evidence>
<feature type="transmembrane region" description="Helical" evidence="14">
    <location>
        <begin position="136"/>
        <end position="152"/>
    </location>
</feature>
<keyword evidence="6 14" id="KW-0812">Transmembrane</keyword>
<dbReference type="PANTHER" id="PTHR31201">
    <property type="entry name" value="OS01G0585100 PROTEIN"/>
    <property type="match status" value="1"/>
</dbReference>
<accession>A0A5E8BUA1</accession>
<evidence type="ECO:0000256" key="6">
    <source>
        <dbReference type="ARBA" id="ARBA00022692"/>
    </source>
</evidence>
<evidence type="ECO:0000256" key="1">
    <source>
        <dbReference type="ARBA" id="ARBA00004141"/>
    </source>
</evidence>
<evidence type="ECO:0000256" key="4">
    <source>
        <dbReference type="ARBA" id="ARBA00022516"/>
    </source>
</evidence>
<keyword evidence="7 14" id="KW-1133">Transmembrane helix</keyword>
<dbReference type="RefSeq" id="XP_031855005.1">
    <property type="nucleotide sequence ID" value="XM_031999114.1"/>
</dbReference>
<dbReference type="InterPro" id="IPR021261">
    <property type="entry name" value="GPCAT"/>
</dbReference>
<evidence type="ECO:0000256" key="5">
    <source>
        <dbReference type="ARBA" id="ARBA00022679"/>
    </source>
</evidence>
<feature type="transmembrane region" description="Helical" evidence="14">
    <location>
        <begin position="343"/>
        <end position="367"/>
    </location>
</feature>
<comment type="similarity">
    <text evidence="2">Belongs to the GPC1 family.</text>
</comment>
<feature type="transmembrane region" description="Helical" evidence="14">
    <location>
        <begin position="373"/>
        <end position="393"/>
    </location>
</feature>
<dbReference type="PANTHER" id="PTHR31201:SF1">
    <property type="entry name" value="GLYCEROPHOSPHOCHOLINE ACYLTRANSFERASE 1"/>
    <property type="match status" value="1"/>
</dbReference>
<feature type="compositionally biased region" description="Low complexity" evidence="13">
    <location>
        <begin position="421"/>
        <end position="434"/>
    </location>
</feature>
<dbReference type="EMBL" id="CABVLU010000003">
    <property type="protein sequence ID" value="VVT55046.1"/>
    <property type="molecule type" value="Genomic_DNA"/>
</dbReference>
<dbReference type="GO" id="GO:0016020">
    <property type="term" value="C:membrane"/>
    <property type="evidence" value="ECO:0007669"/>
    <property type="project" value="UniProtKB-SubCell"/>
</dbReference>
<evidence type="ECO:0000256" key="7">
    <source>
        <dbReference type="ARBA" id="ARBA00022989"/>
    </source>
</evidence>
<keyword evidence="4" id="KW-0444">Lipid biosynthesis</keyword>
<keyword evidence="8" id="KW-0443">Lipid metabolism</keyword>
<evidence type="ECO:0000256" key="9">
    <source>
        <dbReference type="ARBA" id="ARBA00023136"/>
    </source>
</evidence>
<keyword evidence="10" id="KW-0594">Phospholipid biosynthesis</keyword>
<dbReference type="OrthoDB" id="406287at2759"/>
<evidence type="ECO:0000256" key="12">
    <source>
        <dbReference type="ARBA" id="ARBA00023315"/>
    </source>
</evidence>
<evidence type="ECO:0000256" key="11">
    <source>
        <dbReference type="ARBA" id="ARBA00023264"/>
    </source>
</evidence>
<feature type="transmembrane region" description="Helical" evidence="14">
    <location>
        <begin position="183"/>
        <end position="205"/>
    </location>
</feature>
<proteinExistence type="inferred from homology"/>
<evidence type="ECO:0000313" key="16">
    <source>
        <dbReference type="Proteomes" id="UP000398389"/>
    </source>
</evidence>
<sequence>MDSSDGLVASTAEEATDAATPLLPPTSPRFYRSSRHSSTSSMSSLDDEPSVPFDRLTVLDLLDSFSMGTKITQKINSTVRKKGGEFKSLALRQRDRVLKVRDDESVERLKQNFLKQVADFEARLAKATVISITEKLTFAFGLLNVFFAGYIIGALPEYFHVFYTAEMVVLLPVRIFTYRYKQYTYFLADLCYFVNALCLIFIWAFPSSEALFISCYALTFGTLSWAVVTWRNSLVLHSIEKTTSSAIHILPPVVFHVITHIIPAEYKAQRFPGANKVERWRMVQGLLWASITYLIWQSLYHYFITVRRKEKIKAGRLTSFEWLRKSYANTPLGRFVNGLPEPFPVFAFTLIQYGYQLSTMLLCPLWYASSLLSGLFMTFILFIAAYNGATYYIDIFGKRFQKEMIRLQAEVEKSNSINGISSAQSAPPSATSSPVLNPVRPQSANTDSFTLGAAALDPSEETSTVKSTDALTETSNATSTSVDINRS</sequence>
<organism evidence="15 16">
    <name type="scientific">Magnusiomyces paraingens</name>
    <dbReference type="NCBI Taxonomy" id="2606893"/>
    <lineage>
        <taxon>Eukaryota</taxon>
        <taxon>Fungi</taxon>
        <taxon>Dikarya</taxon>
        <taxon>Ascomycota</taxon>
        <taxon>Saccharomycotina</taxon>
        <taxon>Dipodascomycetes</taxon>
        <taxon>Dipodascales</taxon>
        <taxon>Dipodascaceae</taxon>
        <taxon>Magnusiomyces</taxon>
    </lineage>
</organism>
<evidence type="ECO:0000313" key="15">
    <source>
        <dbReference type="EMBL" id="VVT55046.1"/>
    </source>
</evidence>
<feature type="region of interest" description="Disordered" evidence="13">
    <location>
        <begin position="418"/>
        <end position="487"/>
    </location>
</feature>
<gene>
    <name evidence="15" type="ORF">SAPINGB_P004399</name>
</gene>
<protein>
    <recommendedName>
        <fullName evidence="3">Glycerophosphocholine acyltransferase 1</fullName>
    </recommendedName>
</protein>
<dbReference type="GeneID" id="43583214"/>
<feature type="transmembrane region" description="Helical" evidence="14">
    <location>
        <begin position="282"/>
        <end position="303"/>
    </location>
</feature>
<evidence type="ECO:0000256" key="13">
    <source>
        <dbReference type="SAM" id="MobiDB-lite"/>
    </source>
</evidence>
<feature type="region of interest" description="Disordered" evidence="13">
    <location>
        <begin position="1"/>
        <end position="49"/>
    </location>
</feature>
<keyword evidence="9 14" id="KW-0472">Membrane</keyword>
<keyword evidence="12" id="KW-0012">Acyltransferase</keyword>
<evidence type="ECO:0000256" key="10">
    <source>
        <dbReference type="ARBA" id="ARBA00023209"/>
    </source>
</evidence>
<feature type="transmembrane region" description="Helical" evidence="14">
    <location>
        <begin position="211"/>
        <end position="230"/>
    </location>
</feature>
<feature type="compositionally biased region" description="Polar residues" evidence="13">
    <location>
        <begin position="440"/>
        <end position="449"/>
    </location>
</feature>
<feature type="transmembrane region" description="Helical" evidence="14">
    <location>
        <begin position="242"/>
        <end position="262"/>
    </location>
</feature>
<comment type="subcellular location">
    <subcellularLocation>
        <location evidence="1">Membrane</location>
        <topology evidence="1">Multi-pass membrane protein</topology>
    </subcellularLocation>
</comment>